<dbReference type="Proteomes" id="UP001059934">
    <property type="component" value="Chromosome"/>
</dbReference>
<evidence type="ECO:0000256" key="3">
    <source>
        <dbReference type="ARBA" id="ARBA00020392"/>
    </source>
</evidence>
<evidence type="ECO:0000256" key="4">
    <source>
        <dbReference type="ARBA" id="ARBA00022448"/>
    </source>
</evidence>
<dbReference type="InterPro" id="IPR012823">
    <property type="entry name" value="Flagell_FliJ"/>
</dbReference>
<name>A0ABY5TMU2_9GAMM</name>
<evidence type="ECO:0000256" key="2">
    <source>
        <dbReference type="ARBA" id="ARBA00010004"/>
    </source>
</evidence>
<accession>A0ABY5TMU2</accession>
<gene>
    <name evidence="13" type="ORF">NYF23_00775</name>
</gene>
<dbReference type="Gene3D" id="1.10.287.1700">
    <property type="match status" value="1"/>
</dbReference>
<keyword evidence="4" id="KW-0813">Transport</keyword>
<keyword evidence="13" id="KW-0969">Cilium</keyword>
<dbReference type="Pfam" id="PF02050">
    <property type="entry name" value="FliJ"/>
    <property type="match status" value="1"/>
</dbReference>
<evidence type="ECO:0000256" key="5">
    <source>
        <dbReference type="ARBA" id="ARBA00022475"/>
    </source>
</evidence>
<keyword evidence="10" id="KW-1006">Bacterial flagellum protein export</keyword>
<evidence type="ECO:0000256" key="9">
    <source>
        <dbReference type="ARBA" id="ARBA00023136"/>
    </source>
</evidence>
<evidence type="ECO:0000256" key="7">
    <source>
        <dbReference type="ARBA" id="ARBA00022795"/>
    </source>
</evidence>
<sequence length="147" mass="17524">MKTVWTALLAKAERTLRDARLRLAEINRRRENSLLQEEKVSALLLDYNQQLQAVQQRDHNATEVNNYRHFIVQLQELKIRAKQEQNRIDIELQLARQVLVSAERERMKVDHLATRAKEQEQRESYSRETRSLDAQAIQQHNFRARIP</sequence>
<keyword evidence="13" id="KW-0966">Cell projection</keyword>
<keyword evidence="11" id="KW-0175">Coiled coil</keyword>
<organism evidence="13 14">
    <name type="scientific">SAR92 clade bacterium H455</name>
    <dbReference type="NCBI Taxonomy" id="2974818"/>
    <lineage>
        <taxon>Bacteria</taxon>
        <taxon>Pseudomonadati</taxon>
        <taxon>Pseudomonadota</taxon>
        <taxon>Gammaproteobacteria</taxon>
        <taxon>Cellvibrionales</taxon>
        <taxon>Porticoccaceae</taxon>
        <taxon>SAR92 clade</taxon>
    </lineage>
</organism>
<keyword evidence="13" id="KW-0282">Flagellum</keyword>
<dbReference type="EMBL" id="CP103416">
    <property type="protein sequence ID" value="UVW35155.1"/>
    <property type="molecule type" value="Genomic_DNA"/>
</dbReference>
<feature type="compositionally biased region" description="Basic and acidic residues" evidence="12">
    <location>
        <begin position="114"/>
        <end position="131"/>
    </location>
</feature>
<feature type="region of interest" description="Disordered" evidence="12">
    <location>
        <begin position="114"/>
        <end position="147"/>
    </location>
</feature>
<keyword evidence="9" id="KW-0472">Membrane</keyword>
<keyword evidence="7" id="KW-1005">Bacterial flagellum biogenesis</keyword>
<evidence type="ECO:0000256" key="10">
    <source>
        <dbReference type="ARBA" id="ARBA00023225"/>
    </source>
</evidence>
<keyword evidence="14" id="KW-1185">Reference proteome</keyword>
<keyword evidence="6" id="KW-0145">Chemotaxis</keyword>
<evidence type="ECO:0000256" key="11">
    <source>
        <dbReference type="SAM" id="Coils"/>
    </source>
</evidence>
<keyword evidence="5" id="KW-1003">Cell membrane</keyword>
<evidence type="ECO:0000313" key="14">
    <source>
        <dbReference type="Proteomes" id="UP001059934"/>
    </source>
</evidence>
<reference evidence="13" key="1">
    <citation type="submission" date="2022-08" db="EMBL/GenBank/DDBJ databases">
        <title>Catabolic pathway analysis in culturable SAR92 clade bacteria reveals their overlooked roles in DMSP degradation in coastal seas.</title>
        <authorList>
            <person name="He X."/>
            <person name="Zhang X."/>
            <person name="Zhang Y."/>
        </authorList>
    </citation>
    <scope>NUCLEOTIDE SEQUENCE</scope>
    <source>
        <strain evidence="13">H455</strain>
    </source>
</reference>
<keyword evidence="8" id="KW-0653">Protein transport</keyword>
<protein>
    <recommendedName>
        <fullName evidence="3">Flagellar FliJ protein</fullName>
    </recommendedName>
</protein>
<proteinExistence type="inferred from homology"/>
<dbReference type="InterPro" id="IPR053716">
    <property type="entry name" value="Flag_assembly_chemotaxis_eff"/>
</dbReference>
<evidence type="ECO:0000256" key="1">
    <source>
        <dbReference type="ARBA" id="ARBA00004413"/>
    </source>
</evidence>
<evidence type="ECO:0000313" key="13">
    <source>
        <dbReference type="EMBL" id="UVW35155.1"/>
    </source>
</evidence>
<evidence type="ECO:0000256" key="8">
    <source>
        <dbReference type="ARBA" id="ARBA00022927"/>
    </source>
</evidence>
<comment type="subcellular location">
    <subcellularLocation>
        <location evidence="1">Cell membrane</location>
        <topology evidence="1">Peripheral membrane protein</topology>
        <orientation evidence="1">Cytoplasmic side</orientation>
    </subcellularLocation>
</comment>
<feature type="coiled-coil region" evidence="11">
    <location>
        <begin position="9"/>
        <end position="36"/>
    </location>
</feature>
<evidence type="ECO:0000256" key="12">
    <source>
        <dbReference type="SAM" id="MobiDB-lite"/>
    </source>
</evidence>
<evidence type="ECO:0000256" key="6">
    <source>
        <dbReference type="ARBA" id="ARBA00022500"/>
    </source>
</evidence>
<comment type="similarity">
    <text evidence="2">Belongs to the FliJ family.</text>
</comment>